<dbReference type="PANTHER" id="PTHR47955">
    <property type="entry name" value="CYTOCHROME P450 FAMILY 71 PROTEIN"/>
    <property type="match status" value="1"/>
</dbReference>
<dbReference type="Gene3D" id="1.10.630.10">
    <property type="entry name" value="Cytochrome P450"/>
    <property type="match status" value="1"/>
</dbReference>
<evidence type="ECO:0008006" key="10">
    <source>
        <dbReference type="Google" id="ProtNLM"/>
    </source>
</evidence>
<dbReference type="InterPro" id="IPR001128">
    <property type="entry name" value="Cyt_P450"/>
</dbReference>
<evidence type="ECO:0000256" key="1">
    <source>
        <dbReference type="ARBA" id="ARBA00001971"/>
    </source>
</evidence>
<evidence type="ECO:0000256" key="4">
    <source>
        <dbReference type="ARBA" id="ARBA00022723"/>
    </source>
</evidence>
<sequence>MLLHLGQIRTLIISSPEILQEVVETQDAIFSGRPSLVVANKLLYGSKDVAFAPPGDYWRNMKSLIVSHLVSPQRIQSYCLLREQAVASMIDNIMKLSSLGPQMNLSDPITIFAKEVFSAIVFNKRSREEGWNEVADVLIKESNDLLGSFHFGDYFPRLSWLSTLSGFDARLERTFSKVDKILEQIIEDRRSGDSKSINHGSELDSFVDILLSLQKDSKTGSLLDEESIKAFVGDTFGGGTIVTALILEWAMAELVRTPEAMKKLQKELRTGDGDGEGVWGRSLGHGEGFIFVTISDPGPRLDSDEWKGKMVKGLREFVDMWRANQDSYGSFTH</sequence>
<dbReference type="Gramene" id="ONK73474">
    <property type="protein sequence ID" value="ONK73474"/>
    <property type="gene ID" value="A4U43_C04F31930"/>
</dbReference>
<evidence type="ECO:0000256" key="3">
    <source>
        <dbReference type="ARBA" id="ARBA00022617"/>
    </source>
</evidence>
<name>A0A5P1F5U1_ASPOF</name>
<evidence type="ECO:0000313" key="9">
    <source>
        <dbReference type="Proteomes" id="UP000243459"/>
    </source>
</evidence>
<proteinExistence type="inferred from homology"/>
<keyword evidence="5" id="KW-0560">Oxidoreductase</keyword>
<dbReference type="GO" id="GO:0016705">
    <property type="term" value="F:oxidoreductase activity, acting on paired donors, with incorporation or reduction of molecular oxygen"/>
    <property type="evidence" value="ECO:0007669"/>
    <property type="project" value="InterPro"/>
</dbReference>
<dbReference type="PRINTS" id="PR00463">
    <property type="entry name" value="EP450I"/>
</dbReference>
<dbReference type="GO" id="GO:0020037">
    <property type="term" value="F:heme binding"/>
    <property type="evidence" value="ECO:0007669"/>
    <property type="project" value="InterPro"/>
</dbReference>
<keyword evidence="9" id="KW-1185">Reference proteome</keyword>
<comment type="cofactor">
    <cofactor evidence="1">
        <name>heme</name>
        <dbReference type="ChEBI" id="CHEBI:30413"/>
    </cofactor>
</comment>
<dbReference type="SUPFAM" id="SSF48264">
    <property type="entry name" value="Cytochrome P450"/>
    <property type="match status" value="1"/>
</dbReference>
<evidence type="ECO:0000313" key="8">
    <source>
        <dbReference type="EMBL" id="ONK73474.1"/>
    </source>
</evidence>
<evidence type="ECO:0000256" key="2">
    <source>
        <dbReference type="ARBA" id="ARBA00010617"/>
    </source>
</evidence>
<evidence type="ECO:0000256" key="6">
    <source>
        <dbReference type="ARBA" id="ARBA00023004"/>
    </source>
</evidence>
<evidence type="ECO:0000256" key="7">
    <source>
        <dbReference type="ARBA" id="ARBA00023033"/>
    </source>
</evidence>
<protein>
    <recommendedName>
        <fullName evidence="10">Cytochrome P450</fullName>
    </recommendedName>
</protein>
<evidence type="ECO:0000256" key="5">
    <source>
        <dbReference type="ARBA" id="ARBA00023002"/>
    </source>
</evidence>
<comment type="similarity">
    <text evidence="2">Belongs to the cytochrome P450 family.</text>
</comment>
<dbReference type="InterPro" id="IPR036396">
    <property type="entry name" value="Cyt_P450_sf"/>
</dbReference>
<dbReference type="Proteomes" id="UP000243459">
    <property type="component" value="Chromosome 4"/>
</dbReference>
<keyword evidence="7" id="KW-0503">Monooxygenase</keyword>
<dbReference type="Pfam" id="PF00067">
    <property type="entry name" value="p450"/>
    <property type="match status" value="1"/>
</dbReference>
<reference evidence="9" key="1">
    <citation type="journal article" date="2017" name="Nat. Commun.">
        <title>The asparagus genome sheds light on the origin and evolution of a young Y chromosome.</title>
        <authorList>
            <person name="Harkess A."/>
            <person name="Zhou J."/>
            <person name="Xu C."/>
            <person name="Bowers J.E."/>
            <person name="Van der Hulst R."/>
            <person name="Ayyampalayam S."/>
            <person name="Mercati F."/>
            <person name="Riccardi P."/>
            <person name="McKain M.R."/>
            <person name="Kakrana A."/>
            <person name="Tang H."/>
            <person name="Ray J."/>
            <person name="Groenendijk J."/>
            <person name="Arikit S."/>
            <person name="Mathioni S.M."/>
            <person name="Nakano M."/>
            <person name="Shan H."/>
            <person name="Telgmann-Rauber A."/>
            <person name="Kanno A."/>
            <person name="Yue Z."/>
            <person name="Chen H."/>
            <person name="Li W."/>
            <person name="Chen Y."/>
            <person name="Xu X."/>
            <person name="Zhang Y."/>
            <person name="Luo S."/>
            <person name="Chen H."/>
            <person name="Gao J."/>
            <person name="Mao Z."/>
            <person name="Pires J.C."/>
            <person name="Luo M."/>
            <person name="Kudrna D."/>
            <person name="Wing R.A."/>
            <person name="Meyers B.C."/>
            <person name="Yi K."/>
            <person name="Kong H."/>
            <person name="Lavrijsen P."/>
            <person name="Sunseri F."/>
            <person name="Falavigna A."/>
            <person name="Ye Y."/>
            <person name="Leebens-Mack J.H."/>
            <person name="Chen G."/>
        </authorList>
    </citation>
    <scope>NUCLEOTIDE SEQUENCE [LARGE SCALE GENOMIC DNA]</scope>
    <source>
        <strain evidence="9">cv. DH0086</strain>
    </source>
</reference>
<dbReference type="GO" id="GO:0005506">
    <property type="term" value="F:iron ion binding"/>
    <property type="evidence" value="ECO:0007669"/>
    <property type="project" value="InterPro"/>
</dbReference>
<dbReference type="InterPro" id="IPR002401">
    <property type="entry name" value="Cyt_P450_E_grp-I"/>
</dbReference>
<dbReference type="EMBL" id="CM007384">
    <property type="protein sequence ID" value="ONK73474.1"/>
    <property type="molecule type" value="Genomic_DNA"/>
</dbReference>
<dbReference type="AlphaFoldDB" id="A0A5P1F5U1"/>
<dbReference type="PANTHER" id="PTHR47955:SF19">
    <property type="entry name" value="CYTOCHROME P450 71A9-LIKE ISOFORM X1"/>
    <property type="match status" value="1"/>
</dbReference>
<gene>
    <name evidence="8" type="ORF">A4U43_C04F31930</name>
</gene>
<dbReference type="GO" id="GO:0004497">
    <property type="term" value="F:monooxygenase activity"/>
    <property type="evidence" value="ECO:0007669"/>
    <property type="project" value="UniProtKB-KW"/>
</dbReference>
<keyword evidence="6" id="KW-0408">Iron</keyword>
<keyword evidence="4" id="KW-0479">Metal-binding</keyword>
<keyword evidence="3" id="KW-0349">Heme</keyword>
<organism evidence="8 9">
    <name type="scientific">Asparagus officinalis</name>
    <name type="common">Garden asparagus</name>
    <dbReference type="NCBI Taxonomy" id="4686"/>
    <lineage>
        <taxon>Eukaryota</taxon>
        <taxon>Viridiplantae</taxon>
        <taxon>Streptophyta</taxon>
        <taxon>Embryophyta</taxon>
        <taxon>Tracheophyta</taxon>
        <taxon>Spermatophyta</taxon>
        <taxon>Magnoliopsida</taxon>
        <taxon>Liliopsida</taxon>
        <taxon>Asparagales</taxon>
        <taxon>Asparagaceae</taxon>
        <taxon>Asparagoideae</taxon>
        <taxon>Asparagus</taxon>
    </lineage>
</organism>
<accession>A0A5P1F5U1</accession>